<evidence type="ECO:0000259" key="1">
    <source>
        <dbReference type="Pfam" id="PF05699"/>
    </source>
</evidence>
<dbReference type="InterPro" id="IPR052958">
    <property type="entry name" value="IFN-induced_PKR_regulator"/>
</dbReference>
<dbReference type="PANTHER" id="PTHR46289:SF14">
    <property type="entry name" value="DUF4371 DOMAIN-CONTAINING PROTEIN"/>
    <property type="match status" value="1"/>
</dbReference>
<protein>
    <recommendedName>
        <fullName evidence="1">HAT C-terminal dimerisation domain-containing protein</fullName>
    </recommendedName>
</protein>
<comment type="caution">
    <text evidence="2">The sequence shown here is derived from an EMBL/GenBank/DDBJ whole genome shotgun (WGS) entry which is preliminary data.</text>
</comment>
<gene>
    <name evidence="2" type="ORF">PR048_029301</name>
</gene>
<keyword evidence="3" id="KW-1185">Reference proteome</keyword>
<proteinExistence type="predicted"/>
<name>A0ABQ9GCZ8_9NEOP</name>
<dbReference type="PANTHER" id="PTHR46289">
    <property type="entry name" value="52 KDA REPRESSOR OF THE INHIBITOR OF THE PROTEIN KINASE-LIKE PROTEIN-RELATED"/>
    <property type="match status" value="1"/>
</dbReference>
<dbReference type="Proteomes" id="UP001159363">
    <property type="component" value="Chromosome 12"/>
</dbReference>
<evidence type="ECO:0000313" key="2">
    <source>
        <dbReference type="EMBL" id="KAJ8870280.1"/>
    </source>
</evidence>
<evidence type="ECO:0000313" key="3">
    <source>
        <dbReference type="Proteomes" id="UP001159363"/>
    </source>
</evidence>
<sequence length="107" mass="12400">MGFVDNEMERYSKDKLPKDAITAMMKCEKISFPNLHVLLEIVATLPVTTASVERRLPTLKRLKTYLRNSTGKDRLNGLAIMSIHRIIPLIEYILLEKFAKNRRMLLI</sequence>
<organism evidence="2 3">
    <name type="scientific">Dryococelus australis</name>
    <dbReference type="NCBI Taxonomy" id="614101"/>
    <lineage>
        <taxon>Eukaryota</taxon>
        <taxon>Metazoa</taxon>
        <taxon>Ecdysozoa</taxon>
        <taxon>Arthropoda</taxon>
        <taxon>Hexapoda</taxon>
        <taxon>Insecta</taxon>
        <taxon>Pterygota</taxon>
        <taxon>Neoptera</taxon>
        <taxon>Polyneoptera</taxon>
        <taxon>Phasmatodea</taxon>
        <taxon>Verophasmatodea</taxon>
        <taxon>Anareolatae</taxon>
        <taxon>Phasmatidae</taxon>
        <taxon>Eurycanthinae</taxon>
        <taxon>Dryococelus</taxon>
    </lineage>
</organism>
<dbReference type="SUPFAM" id="SSF53098">
    <property type="entry name" value="Ribonuclease H-like"/>
    <property type="match status" value="1"/>
</dbReference>
<dbReference type="InterPro" id="IPR008906">
    <property type="entry name" value="HATC_C_dom"/>
</dbReference>
<dbReference type="InterPro" id="IPR012337">
    <property type="entry name" value="RNaseH-like_sf"/>
</dbReference>
<accession>A0ABQ9GCZ8</accession>
<dbReference type="Pfam" id="PF05699">
    <property type="entry name" value="Dimer_Tnp_hAT"/>
    <property type="match status" value="1"/>
</dbReference>
<reference evidence="2 3" key="1">
    <citation type="submission" date="2023-02" db="EMBL/GenBank/DDBJ databases">
        <title>LHISI_Scaffold_Assembly.</title>
        <authorList>
            <person name="Stuart O.P."/>
            <person name="Cleave R."/>
            <person name="Magrath M.J.L."/>
            <person name="Mikheyev A.S."/>
        </authorList>
    </citation>
    <scope>NUCLEOTIDE SEQUENCE [LARGE SCALE GENOMIC DNA]</scope>
    <source>
        <strain evidence="2">Daus_M_001</strain>
        <tissue evidence="2">Leg muscle</tissue>
    </source>
</reference>
<dbReference type="EMBL" id="JARBHB010000013">
    <property type="protein sequence ID" value="KAJ8870280.1"/>
    <property type="molecule type" value="Genomic_DNA"/>
</dbReference>
<feature type="domain" description="HAT C-terminal dimerisation" evidence="1">
    <location>
        <begin position="21"/>
        <end position="85"/>
    </location>
</feature>